<gene>
    <name evidence="2" type="ORF">BLIG_01150</name>
</gene>
<dbReference type="EMBL" id="DS990239">
    <property type="protein sequence ID" value="EEQ55199.1"/>
    <property type="molecule type" value="Genomic_DNA"/>
</dbReference>
<keyword evidence="1" id="KW-0812">Transmembrane</keyword>
<name>C5EB24_BIFLI</name>
<evidence type="ECO:0000256" key="1">
    <source>
        <dbReference type="SAM" id="Phobius"/>
    </source>
</evidence>
<proteinExistence type="predicted"/>
<keyword evidence="1" id="KW-0472">Membrane</keyword>
<organism evidence="2">
    <name type="scientific">Bifidobacterium longum subsp. infantis CCUG 52486</name>
    <dbReference type="NCBI Taxonomy" id="537937"/>
    <lineage>
        <taxon>Bacteria</taxon>
        <taxon>Bacillati</taxon>
        <taxon>Actinomycetota</taxon>
        <taxon>Actinomycetes</taxon>
        <taxon>Bifidobacteriales</taxon>
        <taxon>Bifidobacteriaceae</taxon>
        <taxon>Bifidobacterium</taxon>
    </lineage>
</organism>
<dbReference type="AlphaFoldDB" id="C5EB24"/>
<accession>C5EB24</accession>
<feature type="transmembrane region" description="Helical" evidence="1">
    <location>
        <begin position="34"/>
        <end position="61"/>
    </location>
</feature>
<dbReference type="HOGENOM" id="CLU_1406342_0_0_11"/>
<sequence length="193" mass="21388">MRWHAYASDFMECGDDMVADDEVRASHGGRRNQGLLWFFGASATLGVAAVTAITCAVIRYGWNDGEFWKLVVPAAVALVAAIVWAALGFMRRAGRTPDVPADANDTSPAESRFDSAAAQILAIVAINVWGVMFIVFDTFQIDPWRYVTWVVPVMFLLYLAVLGIGRACFRKRQKDIRFPEEPSMTSSRPSYLA</sequence>
<evidence type="ECO:0000313" key="2">
    <source>
        <dbReference type="EMBL" id="EEQ55199.1"/>
    </source>
</evidence>
<reference evidence="2" key="1">
    <citation type="submission" date="2008-08" db="EMBL/GenBank/DDBJ databases">
        <title>Annotation of Bifidobacterium longum subsp. infantis CCUG 52486.</title>
        <authorList>
            <consortium name="The Broad Institute Genome Sequencing Platform"/>
            <person name="Gougoulias C."/>
            <person name="Tuohy K.M."/>
            <person name="Gibson G.R."/>
            <person name="Ward D."/>
            <person name="Mehta T."/>
            <person name="Young S."/>
            <person name="Jaffe D."/>
            <person name="Gnerre S."/>
            <person name="Berlin A."/>
            <person name="Heiman D."/>
            <person name="Hepburn T."/>
            <person name="Shea T."/>
            <person name="Sykes S."/>
            <person name="Alvarado L."/>
            <person name="Kodira C."/>
            <person name="Borodovsky M."/>
            <person name="Lander E."/>
            <person name="Galagan J."/>
            <person name="Nusbaum C."/>
            <person name="Birren B."/>
        </authorList>
    </citation>
    <scope>NUCLEOTIDE SEQUENCE [LARGE SCALE GENOMIC DNA]</scope>
    <source>
        <strain evidence="2">CCUG 52486</strain>
    </source>
</reference>
<feature type="transmembrane region" description="Helical" evidence="1">
    <location>
        <begin position="148"/>
        <end position="169"/>
    </location>
</feature>
<dbReference type="Proteomes" id="UP000005084">
    <property type="component" value="Unassembled WGS sequence"/>
</dbReference>
<keyword evidence="1" id="KW-1133">Transmembrane helix</keyword>
<protein>
    <submittedName>
        <fullName evidence="2">Uncharacterized protein</fullName>
    </submittedName>
</protein>
<feature type="transmembrane region" description="Helical" evidence="1">
    <location>
        <begin position="116"/>
        <end position="136"/>
    </location>
</feature>
<feature type="transmembrane region" description="Helical" evidence="1">
    <location>
        <begin position="67"/>
        <end position="87"/>
    </location>
</feature>